<evidence type="ECO:0000256" key="1">
    <source>
        <dbReference type="SAM" id="MobiDB-lite"/>
    </source>
</evidence>
<dbReference type="RefSeq" id="WP_345405721.1">
    <property type="nucleotide sequence ID" value="NZ_BAABHG010000018.1"/>
</dbReference>
<feature type="chain" id="PRO_5047344854" evidence="2">
    <location>
        <begin position="26"/>
        <end position="234"/>
    </location>
</feature>
<feature type="signal peptide" evidence="2">
    <location>
        <begin position="1"/>
        <end position="25"/>
    </location>
</feature>
<evidence type="ECO:0000313" key="5">
    <source>
        <dbReference type="Proteomes" id="UP001597419"/>
    </source>
</evidence>
<evidence type="ECO:0000259" key="3">
    <source>
        <dbReference type="Pfam" id="PF14016"/>
    </source>
</evidence>
<dbReference type="PROSITE" id="PS51257">
    <property type="entry name" value="PROKAR_LIPOPROTEIN"/>
    <property type="match status" value="1"/>
</dbReference>
<comment type="caution">
    <text evidence="4">The sequence shown here is derived from an EMBL/GenBank/DDBJ whole genome shotgun (WGS) entry which is preliminary data.</text>
</comment>
<reference evidence="5" key="1">
    <citation type="journal article" date="2019" name="Int. J. Syst. Evol. Microbiol.">
        <title>The Global Catalogue of Microorganisms (GCM) 10K type strain sequencing project: providing services to taxonomists for standard genome sequencing and annotation.</title>
        <authorList>
            <consortium name="The Broad Institute Genomics Platform"/>
            <consortium name="The Broad Institute Genome Sequencing Center for Infectious Disease"/>
            <person name="Wu L."/>
            <person name="Ma J."/>
        </authorList>
    </citation>
    <scope>NUCLEOTIDE SEQUENCE [LARGE SCALE GENOMIC DNA]</scope>
    <source>
        <strain evidence="5">CGMCC 4.7643</strain>
    </source>
</reference>
<dbReference type="Proteomes" id="UP001597419">
    <property type="component" value="Unassembled WGS sequence"/>
</dbReference>
<name>A0ABW5GJQ9_9PSEU</name>
<sequence>MGINAKVIKRGVLAIAAVAAVGALGACSTGQPGNAAAAPQGSGGVGGGVGIGAAPNGGTYQNADVNRPAEPRQAGEAGGRGVTTGSETNCANLKVTWQNPSPVNDGGTQWKLPLKLTNQTSVSCVVRGFPGVRLTGEDGTSWDLVRTNDPITPVRLGAGEDAFADLTYSTAVGLGDGSGKGAGDGSGWHVATMSVTPPNGTNTQTMPWVDSLDLVKQDGATHPGTYIGAVRAGK</sequence>
<proteinExistence type="predicted"/>
<keyword evidence="2" id="KW-0732">Signal</keyword>
<feature type="domain" description="DUF4232" evidence="3">
    <location>
        <begin position="92"/>
        <end position="211"/>
    </location>
</feature>
<protein>
    <submittedName>
        <fullName evidence="4">DUF4232 domain-containing protein</fullName>
    </submittedName>
</protein>
<dbReference type="EMBL" id="JBHUKU010000011">
    <property type="protein sequence ID" value="MFD2461096.1"/>
    <property type="molecule type" value="Genomic_DNA"/>
</dbReference>
<accession>A0ABW5GJQ9</accession>
<evidence type="ECO:0000256" key="2">
    <source>
        <dbReference type="SAM" id="SignalP"/>
    </source>
</evidence>
<dbReference type="InterPro" id="IPR025326">
    <property type="entry name" value="DUF4232"/>
</dbReference>
<evidence type="ECO:0000313" key="4">
    <source>
        <dbReference type="EMBL" id="MFD2461096.1"/>
    </source>
</evidence>
<feature type="region of interest" description="Disordered" evidence="1">
    <location>
        <begin position="58"/>
        <end position="87"/>
    </location>
</feature>
<organism evidence="4 5">
    <name type="scientific">Amycolatopsis samaneae</name>
    <dbReference type="NCBI Taxonomy" id="664691"/>
    <lineage>
        <taxon>Bacteria</taxon>
        <taxon>Bacillati</taxon>
        <taxon>Actinomycetota</taxon>
        <taxon>Actinomycetes</taxon>
        <taxon>Pseudonocardiales</taxon>
        <taxon>Pseudonocardiaceae</taxon>
        <taxon>Amycolatopsis</taxon>
    </lineage>
</organism>
<keyword evidence="5" id="KW-1185">Reference proteome</keyword>
<gene>
    <name evidence="4" type="ORF">ACFSYJ_20995</name>
</gene>
<dbReference type="Pfam" id="PF14016">
    <property type="entry name" value="DUF4232"/>
    <property type="match status" value="1"/>
</dbReference>